<sequence>MVKDLWYRNKQEKAKGELEIIKRYLDICRENKDINVPLPKYLQKRNILIDETYKNFKQLKELERQNKLEDIGENIDYIPK</sequence>
<reference evidence="1" key="1">
    <citation type="journal article" date="2021" name="ISME J.">
        <title>Fine-scale metabolic discontinuity in a stratified prokaryote microbiome of a Red Sea deep halocline.</title>
        <authorList>
            <person name="Michoud G."/>
            <person name="Ngugi D.K."/>
            <person name="Barozzi A."/>
            <person name="Merlino G."/>
            <person name="Calleja M.L."/>
            <person name="Delgado-Huertas A."/>
            <person name="Moran X.A.G."/>
            <person name="Daffonchio D."/>
        </authorList>
    </citation>
    <scope>NUCLEOTIDE SEQUENCE</scope>
    <source>
        <strain evidence="1">SuakinDeep_MAG55_1</strain>
    </source>
</reference>
<proteinExistence type="predicted"/>
<dbReference type="EMBL" id="JAANXD010000073">
    <property type="protein sequence ID" value="MBS1258659.1"/>
    <property type="molecule type" value="Genomic_DNA"/>
</dbReference>
<name>A0A942A4F6_9BACT</name>
<evidence type="ECO:0000313" key="1">
    <source>
        <dbReference type="EMBL" id="MBS1258659.1"/>
    </source>
</evidence>
<evidence type="ECO:0000313" key="2">
    <source>
        <dbReference type="Proteomes" id="UP000722750"/>
    </source>
</evidence>
<dbReference type="AlphaFoldDB" id="A0A942A4F6"/>
<comment type="caution">
    <text evidence="1">The sequence shown here is derived from an EMBL/GenBank/DDBJ whole genome shotgun (WGS) entry which is preliminary data.</text>
</comment>
<organism evidence="1 2">
    <name type="scientific">Candidatus Scalindua arabica</name>
    <dbReference type="NCBI Taxonomy" id="1127984"/>
    <lineage>
        <taxon>Bacteria</taxon>
        <taxon>Pseudomonadati</taxon>
        <taxon>Planctomycetota</taxon>
        <taxon>Candidatus Brocadiia</taxon>
        <taxon>Candidatus Brocadiales</taxon>
        <taxon>Candidatus Scalinduaceae</taxon>
        <taxon>Candidatus Scalindua</taxon>
    </lineage>
</organism>
<gene>
    <name evidence="1" type="ORF">MAG551_01720</name>
</gene>
<dbReference type="Proteomes" id="UP000722750">
    <property type="component" value="Unassembled WGS sequence"/>
</dbReference>
<accession>A0A942A4F6</accession>
<protein>
    <submittedName>
        <fullName evidence="1">Uncharacterized protein</fullName>
    </submittedName>
</protein>